<evidence type="ECO:0000256" key="1">
    <source>
        <dbReference type="ARBA" id="ARBA00022723"/>
    </source>
</evidence>
<dbReference type="CDD" id="cd15571">
    <property type="entry name" value="ePHD"/>
    <property type="match status" value="1"/>
</dbReference>
<gene>
    <name evidence="7" type="ORF">MICPUCDRAFT_19037</name>
</gene>
<feature type="non-terminal residue" evidence="7">
    <location>
        <position position="189"/>
    </location>
</feature>
<proteinExistence type="predicted"/>
<feature type="domain" description="PHD-type" evidence="5">
    <location>
        <begin position="23"/>
        <end position="77"/>
    </location>
</feature>
<dbReference type="OMA" id="WSAMERD"/>
<evidence type="ECO:0000256" key="4">
    <source>
        <dbReference type="PROSITE-ProRule" id="PRU00146"/>
    </source>
</evidence>
<dbReference type="Pfam" id="PF13832">
    <property type="entry name" value="zf-HC5HC2H_2"/>
    <property type="match status" value="1"/>
</dbReference>
<evidence type="ECO:0000313" key="8">
    <source>
        <dbReference type="Proteomes" id="UP000001876"/>
    </source>
</evidence>
<organism evidence="8">
    <name type="scientific">Micromonas pusilla (strain CCMP1545)</name>
    <name type="common">Picoplanktonic green alga</name>
    <dbReference type="NCBI Taxonomy" id="564608"/>
    <lineage>
        <taxon>Eukaryota</taxon>
        <taxon>Viridiplantae</taxon>
        <taxon>Chlorophyta</taxon>
        <taxon>Mamiellophyceae</taxon>
        <taxon>Mamiellales</taxon>
        <taxon>Mamiellaceae</taxon>
        <taxon>Micromonas</taxon>
    </lineage>
</organism>
<dbReference type="Gene3D" id="3.30.40.10">
    <property type="entry name" value="Zinc/RING finger domain, C3HC4 (zinc finger)"/>
    <property type="match status" value="2"/>
</dbReference>
<dbReference type="GO" id="GO:0006357">
    <property type="term" value="P:regulation of transcription by RNA polymerase II"/>
    <property type="evidence" value="ECO:0007669"/>
    <property type="project" value="TreeGrafter"/>
</dbReference>
<dbReference type="InterPro" id="IPR019787">
    <property type="entry name" value="Znf_PHD-finger"/>
</dbReference>
<dbReference type="GeneID" id="9686263"/>
<dbReference type="AlphaFoldDB" id="C1MYG6"/>
<dbReference type="InterPro" id="IPR013083">
    <property type="entry name" value="Znf_RING/FYVE/PHD"/>
</dbReference>
<evidence type="ECO:0000256" key="3">
    <source>
        <dbReference type="ARBA" id="ARBA00022833"/>
    </source>
</evidence>
<dbReference type="KEGG" id="mpp:MICPUCDRAFT_19037"/>
<dbReference type="PROSITE" id="PS51805">
    <property type="entry name" value="EPHD"/>
    <property type="match status" value="1"/>
</dbReference>
<dbReference type="Proteomes" id="UP000001876">
    <property type="component" value="Unassembled WGS sequence"/>
</dbReference>
<keyword evidence="2 4" id="KW-0863">Zinc-finger</keyword>
<dbReference type="PROSITE" id="PS50016">
    <property type="entry name" value="ZF_PHD_2"/>
    <property type="match status" value="1"/>
</dbReference>
<evidence type="ECO:0000259" key="6">
    <source>
        <dbReference type="PROSITE" id="PS51805"/>
    </source>
</evidence>
<reference evidence="7 8" key="1">
    <citation type="journal article" date="2009" name="Science">
        <title>Green evolution and dynamic adaptations revealed by genomes of the marine picoeukaryotes Micromonas.</title>
        <authorList>
            <person name="Worden A.Z."/>
            <person name="Lee J.H."/>
            <person name="Mock T."/>
            <person name="Rouze P."/>
            <person name="Simmons M.P."/>
            <person name="Aerts A.L."/>
            <person name="Allen A.E."/>
            <person name="Cuvelier M.L."/>
            <person name="Derelle E."/>
            <person name="Everett M.V."/>
            <person name="Foulon E."/>
            <person name="Grimwood J."/>
            <person name="Gundlach H."/>
            <person name="Henrissat B."/>
            <person name="Napoli C."/>
            <person name="McDonald S.M."/>
            <person name="Parker M.S."/>
            <person name="Rombauts S."/>
            <person name="Salamov A."/>
            <person name="Von Dassow P."/>
            <person name="Badger J.H."/>
            <person name="Coutinho P.M."/>
            <person name="Demir E."/>
            <person name="Dubchak I."/>
            <person name="Gentemann C."/>
            <person name="Eikrem W."/>
            <person name="Gready J.E."/>
            <person name="John U."/>
            <person name="Lanier W."/>
            <person name="Lindquist E.A."/>
            <person name="Lucas S."/>
            <person name="Mayer K.F."/>
            <person name="Moreau H."/>
            <person name="Not F."/>
            <person name="Otillar R."/>
            <person name="Panaud O."/>
            <person name="Pangilinan J."/>
            <person name="Paulsen I."/>
            <person name="Piegu B."/>
            <person name="Poliakov A."/>
            <person name="Robbens S."/>
            <person name="Schmutz J."/>
            <person name="Toulza E."/>
            <person name="Wyss T."/>
            <person name="Zelensky A."/>
            <person name="Zhou K."/>
            <person name="Armbrust E.V."/>
            <person name="Bhattacharya D."/>
            <person name="Goodenough U.W."/>
            <person name="Van de Peer Y."/>
            <person name="Grigoriev I.V."/>
        </authorList>
    </citation>
    <scope>NUCLEOTIDE SEQUENCE [LARGE SCALE GENOMIC DNA]</scope>
    <source>
        <strain evidence="7 8">CCMP1545</strain>
    </source>
</reference>
<dbReference type="InterPro" id="IPR001965">
    <property type="entry name" value="Znf_PHD"/>
</dbReference>
<dbReference type="PANTHER" id="PTHR13793">
    <property type="entry name" value="PHD FINGER PROTEINS"/>
    <property type="match status" value="1"/>
</dbReference>
<keyword evidence="8" id="KW-1185">Reference proteome</keyword>
<dbReference type="Pfam" id="PF13831">
    <property type="entry name" value="PHD_2"/>
    <property type="match status" value="1"/>
</dbReference>
<name>C1MYG6_MICPC</name>
<dbReference type="InterPro" id="IPR050701">
    <property type="entry name" value="Histone_Mod_Regulator"/>
</dbReference>
<sequence length="189" mass="19835">MEISRKAGGPEGQRATLWSAMERDLCHICGEADPDFWGIEGDLIVMCDGCDEQAHLSCYGLTEVPEGDWFCQGCVDGVKVGPGMPDDSGMCALCPVPGGVLARVQPPSRWATDWGADGSHAHLCCASSLSEVAVTPSTTCAPVIDMSRVKNSRMALMCGLCGLAGGCVQCSMKNCFQGFHVLCARAAGL</sequence>
<dbReference type="InterPro" id="IPR034732">
    <property type="entry name" value="EPHD"/>
</dbReference>
<keyword evidence="3" id="KW-0862">Zinc</keyword>
<evidence type="ECO:0000256" key="2">
    <source>
        <dbReference type="ARBA" id="ARBA00022771"/>
    </source>
</evidence>
<evidence type="ECO:0000313" key="7">
    <source>
        <dbReference type="EMBL" id="EEH55595.1"/>
    </source>
</evidence>
<accession>C1MYG6</accession>
<evidence type="ECO:0000259" key="5">
    <source>
        <dbReference type="PROSITE" id="PS50016"/>
    </source>
</evidence>
<dbReference type="SUPFAM" id="SSF57903">
    <property type="entry name" value="FYVE/PHD zinc finger"/>
    <property type="match status" value="1"/>
</dbReference>
<dbReference type="InterPro" id="IPR011011">
    <property type="entry name" value="Znf_FYVE_PHD"/>
</dbReference>
<dbReference type="EMBL" id="GG663742">
    <property type="protein sequence ID" value="EEH55595.1"/>
    <property type="molecule type" value="Genomic_DNA"/>
</dbReference>
<feature type="domain" description="PHD-type" evidence="6">
    <location>
        <begin position="88"/>
        <end position="189"/>
    </location>
</feature>
<dbReference type="GO" id="GO:0008270">
    <property type="term" value="F:zinc ion binding"/>
    <property type="evidence" value="ECO:0007669"/>
    <property type="project" value="UniProtKB-KW"/>
</dbReference>
<dbReference type="PANTHER" id="PTHR13793:SF107">
    <property type="entry name" value="BROMODOMAIN-CONTAINING PROTEIN HOMOLOG"/>
    <property type="match status" value="1"/>
</dbReference>
<dbReference type="SMART" id="SM00249">
    <property type="entry name" value="PHD"/>
    <property type="match status" value="2"/>
</dbReference>
<dbReference type="eggNOG" id="KOG0954">
    <property type="taxonomic scope" value="Eukaryota"/>
</dbReference>
<protein>
    <submittedName>
        <fullName evidence="7">Predicted protein</fullName>
    </submittedName>
</protein>
<dbReference type="STRING" id="564608.C1MYG6"/>
<dbReference type="OrthoDB" id="515991at2759"/>
<keyword evidence="1" id="KW-0479">Metal-binding</keyword>
<dbReference type="RefSeq" id="XP_003060826.1">
    <property type="nucleotide sequence ID" value="XM_003060780.1"/>
</dbReference>